<keyword evidence="2" id="KW-0378">Hydrolase</keyword>
<gene>
    <name evidence="4" type="ORF">FLA105534_01149</name>
</gene>
<dbReference type="EMBL" id="CADCSU010000058">
    <property type="protein sequence ID" value="CAA9196486.1"/>
    <property type="molecule type" value="Genomic_DNA"/>
</dbReference>
<proteinExistence type="predicted"/>
<dbReference type="Gene3D" id="1.10.3210.10">
    <property type="entry name" value="Hypothetical protein af1432"/>
    <property type="match status" value="1"/>
</dbReference>
<dbReference type="Proteomes" id="UP000479938">
    <property type="component" value="Unassembled WGS sequence"/>
</dbReference>
<feature type="domain" description="HD" evidence="3">
    <location>
        <begin position="54"/>
        <end position="216"/>
    </location>
</feature>
<keyword evidence="5" id="KW-1185">Reference proteome</keyword>
<organism evidence="4 5">
    <name type="scientific">Flavobacterium bizetiae</name>
    <dbReference type="NCBI Taxonomy" id="2704140"/>
    <lineage>
        <taxon>Bacteria</taxon>
        <taxon>Pseudomonadati</taxon>
        <taxon>Bacteroidota</taxon>
        <taxon>Flavobacteriia</taxon>
        <taxon>Flavobacteriales</taxon>
        <taxon>Flavobacteriaceae</taxon>
        <taxon>Flavobacterium</taxon>
    </lineage>
</organism>
<evidence type="ECO:0000313" key="4">
    <source>
        <dbReference type="EMBL" id="CAA9196486.1"/>
    </source>
</evidence>
<dbReference type="PANTHER" id="PTHR11845">
    <property type="entry name" value="5'-DEOXYNUCLEOTIDASE HDDC2"/>
    <property type="match status" value="1"/>
</dbReference>
<evidence type="ECO:0000256" key="1">
    <source>
        <dbReference type="ARBA" id="ARBA00022723"/>
    </source>
</evidence>
<keyword evidence="1" id="KW-0479">Metal-binding</keyword>
<dbReference type="GO" id="GO:0002953">
    <property type="term" value="F:5'-deoxynucleotidase activity"/>
    <property type="evidence" value="ECO:0007669"/>
    <property type="project" value="InterPro"/>
</dbReference>
<reference evidence="4 5" key="1">
    <citation type="submission" date="2020-02" db="EMBL/GenBank/DDBJ databases">
        <authorList>
            <person name="Criscuolo A."/>
        </authorList>
    </citation>
    <scope>NUCLEOTIDE SEQUENCE [LARGE SCALE GENOMIC DNA]</scope>
    <source>
        <strain evidence="4">CIP105534</strain>
    </source>
</reference>
<evidence type="ECO:0000259" key="3">
    <source>
        <dbReference type="Pfam" id="PF13023"/>
    </source>
</evidence>
<name>A0A6J4GB86_9FLAO</name>
<evidence type="ECO:0000313" key="5">
    <source>
        <dbReference type="Proteomes" id="UP000479938"/>
    </source>
</evidence>
<evidence type="ECO:0000256" key="2">
    <source>
        <dbReference type="ARBA" id="ARBA00022801"/>
    </source>
</evidence>
<dbReference type="InterPro" id="IPR006674">
    <property type="entry name" value="HD_domain"/>
</dbReference>
<dbReference type="Pfam" id="PF13023">
    <property type="entry name" value="HD_3"/>
    <property type="match status" value="1"/>
</dbReference>
<dbReference type="AlphaFoldDB" id="A0A6J4GB86"/>
<dbReference type="PANTHER" id="PTHR11845:SF13">
    <property type="entry name" value="5'-DEOXYNUCLEOTIDASE HDDC2"/>
    <property type="match status" value="1"/>
</dbReference>
<protein>
    <recommendedName>
        <fullName evidence="3">HD domain-containing protein</fullName>
    </recommendedName>
</protein>
<dbReference type="SUPFAM" id="SSF109604">
    <property type="entry name" value="HD-domain/PDEase-like"/>
    <property type="match status" value="1"/>
</dbReference>
<sequence>MNLYNLYGLEKKDSWFCNITYMVRKKISVILQLTKIMDMNTEDLLNQIAFIKEIDKVKYIQRKTKLFNSDRCENDAEHSWHLALMAIVLAEHSNEPIDVLKVVKMVLIHDIVEIDAGDIFLYDSQLNHDNTDEERLAANRIFGLLPEKQVQDFIAIWEEFEAGETNEAKFARSMDRLEPLLQNTSNNGGTWREFDVPYSKVYEKKSIMKEGSQTIWNYAEGLINESVAKGILKKD</sequence>
<accession>A0A6J4GB86</accession>
<dbReference type="GO" id="GO:0046872">
    <property type="term" value="F:metal ion binding"/>
    <property type="evidence" value="ECO:0007669"/>
    <property type="project" value="UniProtKB-KW"/>
</dbReference>
<dbReference type="GO" id="GO:0005737">
    <property type="term" value="C:cytoplasm"/>
    <property type="evidence" value="ECO:0007669"/>
    <property type="project" value="TreeGrafter"/>
</dbReference>
<dbReference type="InterPro" id="IPR039356">
    <property type="entry name" value="YfbR/HDDC2"/>
</dbReference>